<dbReference type="GO" id="GO:0033202">
    <property type="term" value="C:DNA helicase complex"/>
    <property type="evidence" value="ECO:0007669"/>
    <property type="project" value="TreeGrafter"/>
</dbReference>
<name>A0A1M5AH14_MARH1</name>
<evidence type="ECO:0000313" key="7">
    <source>
        <dbReference type="Proteomes" id="UP000184334"/>
    </source>
</evidence>
<sequence length="292" mass="33969">MELKYYLKPTQILKGVITENNYLSKLTLYTDSYYAIANIKKLIDEVDQYNTLAISFAELMRLLKKSSEISESEAAILDEKENVVKVLTIHKSKGLEFPIVILGGLGRKINLNSSEETGEKVNTSDEKTEFSLPKDNVRCFVLKKLFLKIVKNVDIPLTDKEKINITLGKDFSEMFDKNKYLEDTEILRLMYVAITRPKEMLIPIIAAIKNKKDNNEIKNISDLFMKFPYETRDIIMTEELDISEIEISHNENQEKEIRIEKKQLKNLMDFAYKKYIAPTYIINELKKQISML</sequence>
<dbReference type="GO" id="GO:0003677">
    <property type="term" value="F:DNA binding"/>
    <property type="evidence" value="ECO:0007669"/>
    <property type="project" value="InterPro"/>
</dbReference>
<dbReference type="GO" id="GO:0005524">
    <property type="term" value="F:ATP binding"/>
    <property type="evidence" value="ECO:0007669"/>
    <property type="project" value="UniProtKB-KW"/>
</dbReference>
<keyword evidence="2" id="KW-0378">Hydrolase</keyword>
<dbReference type="GO" id="GO:0043138">
    <property type="term" value="F:3'-5' DNA helicase activity"/>
    <property type="evidence" value="ECO:0007669"/>
    <property type="project" value="TreeGrafter"/>
</dbReference>
<dbReference type="STRING" id="1122195.SAMN02745164_02190"/>
<evidence type="ECO:0000256" key="2">
    <source>
        <dbReference type="ARBA" id="ARBA00022801"/>
    </source>
</evidence>
<dbReference type="InterPro" id="IPR000212">
    <property type="entry name" value="DNA_helicase_UvrD/REP"/>
</dbReference>
<evidence type="ECO:0000256" key="1">
    <source>
        <dbReference type="ARBA" id="ARBA00022741"/>
    </source>
</evidence>
<evidence type="ECO:0000256" key="3">
    <source>
        <dbReference type="ARBA" id="ARBA00022806"/>
    </source>
</evidence>
<gene>
    <name evidence="6" type="ORF">SAMN02745164_02190</name>
</gene>
<dbReference type="Proteomes" id="UP000184334">
    <property type="component" value="Unassembled WGS sequence"/>
</dbReference>
<keyword evidence="4" id="KW-0067">ATP-binding</keyword>
<keyword evidence="3" id="KW-0347">Helicase</keyword>
<protein>
    <submittedName>
        <fullName evidence="6">UvrD-like helicase C-terminal domain-containing protein</fullName>
    </submittedName>
</protein>
<evidence type="ECO:0000256" key="4">
    <source>
        <dbReference type="ARBA" id="ARBA00022840"/>
    </source>
</evidence>
<reference evidence="6" key="1">
    <citation type="submission" date="2016-11" db="EMBL/GenBank/DDBJ databases">
        <authorList>
            <person name="Varghese N."/>
            <person name="Submissions S."/>
        </authorList>
    </citation>
    <scope>NUCLEOTIDE SEQUENCE [LARGE SCALE GENOMIC DNA]</scope>
    <source>
        <strain evidence="6">DSM 16785</strain>
    </source>
</reference>
<dbReference type="InterPro" id="IPR014017">
    <property type="entry name" value="DNA_helicase_UvrD-like_C"/>
</dbReference>
<dbReference type="Gene3D" id="3.40.50.300">
    <property type="entry name" value="P-loop containing nucleotide triphosphate hydrolases"/>
    <property type="match status" value="1"/>
</dbReference>
<proteinExistence type="predicted"/>
<organism evidence="6 7">
    <name type="scientific">Marinitoga hydrogenitolerans (strain DSM 16785 / JCM 12826 / AT1271)</name>
    <dbReference type="NCBI Taxonomy" id="1122195"/>
    <lineage>
        <taxon>Bacteria</taxon>
        <taxon>Thermotogati</taxon>
        <taxon>Thermotogota</taxon>
        <taxon>Thermotogae</taxon>
        <taxon>Petrotogales</taxon>
        <taxon>Petrotogaceae</taxon>
        <taxon>Marinitoga</taxon>
    </lineage>
</organism>
<dbReference type="GO" id="GO:0016787">
    <property type="term" value="F:hydrolase activity"/>
    <property type="evidence" value="ECO:0007669"/>
    <property type="project" value="UniProtKB-KW"/>
</dbReference>
<feature type="domain" description="UvrD-like helicase C-terminal" evidence="5">
    <location>
        <begin position="32"/>
        <end position="203"/>
    </location>
</feature>
<dbReference type="PANTHER" id="PTHR11070">
    <property type="entry name" value="UVRD / RECB / PCRA DNA HELICASE FAMILY MEMBER"/>
    <property type="match status" value="1"/>
</dbReference>
<comment type="caution">
    <text evidence="6">The sequence shown here is derived from an EMBL/GenBank/DDBJ whole genome shotgun (WGS) entry which is preliminary data.</text>
</comment>
<dbReference type="Pfam" id="PF13361">
    <property type="entry name" value="UvrD_C"/>
    <property type="match status" value="1"/>
</dbReference>
<dbReference type="GO" id="GO:0000725">
    <property type="term" value="P:recombinational repair"/>
    <property type="evidence" value="ECO:0007669"/>
    <property type="project" value="TreeGrafter"/>
</dbReference>
<dbReference type="EMBL" id="FQUI01000061">
    <property type="protein sequence ID" value="SHF29569.1"/>
    <property type="molecule type" value="Genomic_DNA"/>
</dbReference>
<evidence type="ECO:0000313" key="6">
    <source>
        <dbReference type="EMBL" id="SHF29569.1"/>
    </source>
</evidence>
<dbReference type="InterPro" id="IPR027417">
    <property type="entry name" value="P-loop_NTPase"/>
</dbReference>
<dbReference type="AlphaFoldDB" id="A0A1M5AH14"/>
<keyword evidence="1" id="KW-0547">Nucleotide-binding</keyword>
<evidence type="ECO:0000259" key="5">
    <source>
        <dbReference type="Pfam" id="PF13361"/>
    </source>
</evidence>
<dbReference type="SUPFAM" id="SSF52540">
    <property type="entry name" value="P-loop containing nucleoside triphosphate hydrolases"/>
    <property type="match status" value="1"/>
</dbReference>
<accession>A0A1M5AH14</accession>
<dbReference type="PANTHER" id="PTHR11070:SF48">
    <property type="entry name" value="ATP-DEPENDENT HELICASE_NUCLEASE SUBUNIT A"/>
    <property type="match status" value="1"/>
</dbReference>
<keyword evidence="7" id="KW-1185">Reference proteome</keyword>
<dbReference type="GO" id="GO:0005829">
    <property type="term" value="C:cytosol"/>
    <property type="evidence" value="ECO:0007669"/>
    <property type="project" value="TreeGrafter"/>
</dbReference>